<dbReference type="PIRSF" id="PIRSF036893">
    <property type="entry name" value="Lipocalin_ApoD"/>
    <property type="match status" value="1"/>
</dbReference>
<dbReference type="InterPro" id="IPR022271">
    <property type="entry name" value="Lipocalin_ApoD"/>
</dbReference>
<dbReference type="EMBL" id="BNAF01000001">
    <property type="protein sequence ID" value="GHE23267.1"/>
    <property type="molecule type" value="Genomic_DNA"/>
</dbReference>
<reference evidence="5" key="1">
    <citation type="journal article" date="2019" name="Int. J. Syst. Evol. Microbiol.">
        <title>The Global Catalogue of Microorganisms (GCM) 10K type strain sequencing project: providing services to taxonomists for standard genome sequencing and annotation.</title>
        <authorList>
            <consortium name="The Broad Institute Genomics Platform"/>
            <consortium name="The Broad Institute Genome Sequencing Center for Infectious Disease"/>
            <person name="Wu L."/>
            <person name="Ma J."/>
        </authorList>
    </citation>
    <scope>NUCLEOTIDE SEQUENCE [LARGE SCALE GENOMIC DNA]</scope>
    <source>
        <strain evidence="5">CGMCC 1.12966</strain>
    </source>
</reference>
<dbReference type="InterPro" id="IPR000566">
    <property type="entry name" value="Lipocln_cytosolic_FA-bd_dom"/>
</dbReference>
<dbReference type="InterPro" id="IPR022272">
    <property type="entry name" value="Lipocalin_CS"/>
</dbReference>
<evidence type="ECO:0000313" key="4">
    <source>
        <dbReference type="EMBL" id="GHE23267.1"/>
    </source>
</evidence>
<dbReference type="PANTHER" id="PTHR10612:SF34">
    <property type="entry name" value="APOLIPOPROTEIN D"/>
    <property type="match status" value="1"/>
</dbReference>
<protein>
    <submittedName>
        <fullName evidence="4">Membrane protein</fullName>
    </submittedName>
</protein>
<dbReference type="RefSeq" id="WP_229826250.1">
    <property type="nucleotide sequence ID" value="NZ_BNAF01000001.1"/>
</dbReference>
<dbReference type="PANTHER" id="PTHR10612">
    <property type="entry name" value="APOLIPOPROTEIN D"/>
    <property type="match status" value="1"/>
</dbReference>
<feature type="domain" description="Lipocalin/cytosolic fatty-acid binding" evidence="3">
    <location>
        <begin position="40"/>
        <end position="176"/>
    </location>
</feature>
<organism evidence="4 5">
    <name type="scientific">Sphingobacterium griseoflavum</name>
    <dbReference type="NCBI Taxonomy" id="1474952"/>
    <lineage>
        <taxon>Bacteria</taxon>
        <taxon>Pseudomonadati</taxon>
        <taxon>Bacteroidota</taxon>
        <taxon>Sphingobacteriia</taxon>
        <taxon>Sphingobacteriales</taxon>
        <taxon>Sphingobacteriaceae</taxon>
        <taxon>Sphingobacterium</taxon>
    </lineage>
</organism>
<gene>
    <name evidence="4" type="primary">blc</name>
    <name evidence="4" type="ORF">GCM10017764_02350</name>
</gene>
<evidence type="ECO:0000259" key="3">
    <source>
        <dbReference type="Pfam" id="PF08212"/>
    </source>
</evidence>
<dbReference type="Proteomes" id="UP000620550">
    <property type="component" value="Unassembled WGS sequence"/>
</dbReference>
<dbReference type="InterPro" id="IPR047202">
    <property type="entry name" value="Lipocalin_Blc-like_dom"/>
</dbReference>
<sequence length="178" mass="20770">MMDRKKSLLLLTAVAAGTTLYNLLKPIKSSVPVVQGFKKDRYLGEWYEIARLDFFWEKNLKNVTATYSLQADGRIRVLNQGYDYVKQKHKKSRGKAVFVRNEDEGALKVSFFGPFYAGYNVVMLDEDYQYALVFGQNLDYMWILSREKNIPEEVKQQYLDYASTCGYSIDKLVWTKHD</sequence>
<keyword evidence="5" id="KW-1185">Reference proteome</keyword>
<dbReference type="SUPFAM" id="SSF50814">
    <property type="entry name" value="Lipocalins"/>
    <property type="match status" value="1"/>
</dbReference>
<dbReference type="CDD" id="cd19438">
    <property type="entry name" value="lipocalin_Blc-like"/>
    <property type="match status" value="1"/>
</dbReference>
<dbReference type="PROSITE" id="PS00213">
    <property type="entry name" value="LIPOCALIN"/>
    <property type="match status" value="1"/>
</dbReference>
<accession>A0ABQ3HTZ1</accession>
<dbReference type="Pfam" id="PF08212">
    <property type="entry name" value="Lipocalin_2"/>
    <property type="match status" value="1"/>
</dbReference>
<evidence type="ECO:0000313" key="5">
    <source>
        <dbReference type="Proteomes" id="UP000620550"/>
    </source>
</evidence>
<comment type="similarity">
    <text evidence="1 2">Belongs to the calycin superfamily. Lipocalin family.</text>
</comment>
<comment type="caution">
    <text evidence="4">The sequence shown here is derived from an EMBL/GenBank/DDBJ whole genome shotgun (WGS) entry which is preliminary data.</text>
</comment>
<dbReference type="PRINTS" id="PR01171">
    <property type="entry name" value="BCTLIPOCALIN"/>
</dbReference>
<name>A0ABQ3HTZ1_9SPHI</name>
<evidence type="ECO:0000256" key="2">
    <source>
        <dbReference type="PIRNR" id="PIRNR036893"/>
    </source>
</evidence>
<dbReference type="InterPro" id="IPR002446">
    <property type="entry name" value="Lipocalin_bac"/>
</dbReference>
<proteinExistence type="inferred from homology"/>
<dbReference type="Gene3D" id="2.40.128.20">
    <property type="match status" value="1"/>
</dbReference>
<evidence type="ECO:0000256" key="1">
    <source>
        <dbReference type="ARBA" id="ARBA00006889"/>
    </source>
</evidence>
<dbReference type="InterPro" id="IPR012674">
    <property type="entry name" value="Calycin"/>
</dbReference>